<reference evidence="2" key="2">
    <citation type="submission" date="2025-08" db="UniProtKB">
        <authorList>
            <consortium name="RefSeq"/>
        </authorList>
    </citation>
    <scope>IDENTIFICATION</scope>
    <source>
        <tissue evidence="2">Leaves</tissue>
    </source>
</reference>
<dbReference type="PANTHER" id="PTHR34213">
    <property type="entry name" value="NUCLEAR TRANSPORT FACTOR 2 (NTF2) FAMILY PROTEIN"/>
    <property type="match status" value="1"/>
</dbReference>
<gene>
    <name evidence="2" type="primary">LOC113725636</name>
</gene>
<dbReference type="RefSeq" id="XP_027104720.1">
    <property type="nucleotide sequence ID" value="XM_027248919.2"/>
</dbReference>
<evidence type="ECO:0000313" key="1">
    <source>
        <dbReference type="Proteomes" id="UP001652660"/>
    </source>
</evidence>
<dbReference type="OrthoDB" id="2400485at2759"/>
<dbReference type="InterPro" id="IPR032710">
    <property type="entry name" value="NTF2-like_dom_sf"/>
</dbReference>
<dbReference type="GeneID" id="113725636"/>
<protein>
    <submittedName>
        <fullName evidence="2">Uncharacterized protein isoform X1</fullName>
    </submittedName>
</protein>
<name>A0A6P6VQD0_COFAR</name>
<dbReference type="SUPFAM" id="SSF54427">
    <property type="entry name" value="NTF2-like"/>
    <property type="match status" value="1"/>
</dbReference>
<evidence type="ECO:0000313" key="2">
    <source>
        <dbReference type="RefSeq" id="XP_027104720.1"/>
    </source>
</evidence>
<reference evidence="1" key="1">
    <citation type="journal article" date="2025" name="Foods">
        <title>Unveiling the Microbial Signatures of Arabica Coffee Cherries: Insights into Ripeness Specific Diversity, Functional Traits, and Implications for Quality and Safety.</title>
        <authorList>
            <consortium name="RefSeq"/>
            <person name="Tenea G.N."/>
            <person name="Cifuentes V."/>
            <person name="Reyes P."/>
            <person name="Cevallos-Vallejos M."/>
        </authorList>
    </citation>
    <scope>NUCLEOTIDE SEQUENCE [LARGE SCALE GENOMIC DNA]</scope>
</reference>
<proteinExistence type="predicted"/>
<dbReference type="Proteomes" id="UP001652660">
    <property type="component" value="Chromosome 2c"/>
</dbReference>
<dbReference type="PANTHER" id="PTHR34213:SF2">
    <property type="entry name" value="NUCLEAR TRANSPORT FACTOR 2 (NTF2) FAMILY PROTEIN"/>
    <property type="match status" value="1"/>
</dbReference>
<accession>A0A6P6VQD0</accession>
<organism evidence="1 2">
    <name type="scientific">Coffea arabica</name>
    <name type="common">Arabian coffee</name>
    <dbReference type="NCBI Taxonomy" id="13443"/>
    <lineage>
        <taxon>Eukaryota</taxon>
        <taxon>Viridiplantae</taxon>
        <taxon>Streptophyta</taxon>
        <taxon>Embryophyta</taxon>
        <taxon>Tracheophyta</taxon>
        <taxon>Spermatophyta</taxon>
        <taxon>Magnoliopsida</taxon>
        <taxon>eudicotyledons</taxon>
        <taxon>Gunneridae</taxon>
        <taxon>Pentapetalae</taxon>
        <taxon>asterids</taxon>
        <taxon>lamiids</taxon>
        <taxon>Gentianales</taxon>
        <taxon>Rubiaceae</taxon>
        <taxon>Ixoroideae</taxon>
        <taxon>Gardenieae complex</taxon>
        <taxon>Bertiereae - Coffeeae clade</taxon>
        <taxon>Coffeeae</taxon>
        <taxon>Coffea</taxon>
    </lineage>
</organism>
<sequence length="238" mass="27345">MHSSYISRTHNFLYSRKYNFRFSYPNYCTTTTTSERATMEKYSKDAVGEEAIKDQLREGFAKSACDYDPSNCEFDEILPHLLNIYASHATPQDFDIYAPDATFEDPLMRAQGIKQIKSAFYSIPKVFSESRITEYSIKENVISPRKKEILMDNKQYYKFLGKDIHMISLIKLQIENGKIVRHEDCFASHSTTISSTTAGDYPRLLGTFSCEMWIAGGIRSPYGTVRRFGCRWSGGSQK</sequence>
<keyword evidence="1" id="KW-1185">Reference proteome</keyword>
<dbReference type="AlphaFoldDB" id="A0A6P6VQD0"/>